<evidence type="ECO:0000313" key="3">
    <source>
        <dbReference type="Proteomes" id="UP000572528"/>
    </source>
</evidence>
<accession>A0A853EHY4</accession>
<comment type="caution">
    <text evidence="2">The sequence shown here is derived from an EMBL/GenBank/DDBJ whole genome shotgun (WGS) entry which is preliminary data.</text>
</comment>
<dbReference type="EMBL" id="JACBXV010000012">
    <property type="protein sequence ID" value="NYS68315.1"/>
    <property type="molecule type" value="Genomic_DNA"/>
</dbReference>
<keyword evidence="2" id="KW-0255">Endonuclease</keyword>
<feature type="region of interest" description="Disordered" evidence="1">
    <location>
        <begin position="1"/>
        <end position="49"/>
    </location>
</feature>
<evidence type="ECO:0000313" key="2">
    <source>
        <dbReference type="EMBL" id="NYS68315.1"/>
    </source>
</evidence>
<dbReference type="Proteomes" id="UP000572528">
    <property type="component" value="Unassembled WGS sequence"/>
</dbReference>
<proteinExistence type="predicted"/>
<feature type="compositionally biased region" description="Basic residues" evidence="1">
    <location>
        <begin position="32"/>
        <end position="43"/>
    </location>
</feature>
<gene>
    <name evidence="2" type="ORF">HZZ05_02025</name>
</gene>
<reference evidence="2 3" key="1">
    <citation type="submission" date="2020-07" db="EMBL/GenBank/DDBJ databases">
        <title>MOT database genomes.</title>
        <authorList>
            <person name="Joseph S."/>
            <person name="Aduse-Opoku J."/>
            <person name="Hashim A."/>
            <person name="Wade W."/>
            <person name="Curtis M."/>
        </authorList>
    </citation>
    <scope>NUCLEOTIDE SEQUENCE [LARGE SCALE GENOMIC DNA]</scope>
    <source>
        <strain evidence="2 3">WMus004</strain>
    </source>
</reference>
<keyword evidence="2" id="KW-0378">Hydrolase</keyword>
<evidence type="ECO:0000256" key="1">
    <source>
        <dbReference type="SAM" id="MobiDB-lite"/>
    </source>
</evidence>
<protein>
    <submittedName>
        <fullName evidence="2">HNH endonuclease</fullName>
    </submittedName>
</protein>
<name>A0A853EHY4_9ACTO</name>
<organism evidence="2 3">
    <name type="scientific">Actinomyces bowdenii</name>
    <dbReference type="NCBI Taxonomy" id="131109"/>
    <lineage>
        <taxon>Bacteria</taxon>
        <taxon>Bacillati</taxon>
        <taxon>Actinomycetota</taxon>
        <taxon>Actinomycetes</taxon>
        <taxon>Actinomycetales</taxon>
        <taxon>Actinomycetaceae</taxon>
        <taxon>Actinomyces</taxon>
    </lineage>
</organism>
<dbReference type="AlphaFoldDB" id="A0A853EHY4"/>
<dbReference type="GO" id="GO:0004519">
    <property type="term" value="F:endonuclease activity"/>
    <property type="evidence" value="ECO:0007669"/>
    <property type="project" value="UniProtKB-KW"/>
</dbReference>
<keyword evidence="2" id="KW-0540">Nuclease</keyword>
<sequence>MAEGGTLLDTSNGQAACASCHKTKTQDESMRGRRRRSRLRPPPRHPGLA</sequence>